<dbReference type="SUPFAM" id="SSF46785">
    <property type="entry name" value="Winged helix' DNA-binding domain"/>
    <property type="match status" value="1"/>
</dbReference>
<organism evidence="5 6">
    <name type="scientific">Lactobacillus pasteurii DSM 23907 = CRBIP 24.76</name>
    <dbReference type="NCBI Taxonomy" id="1423790"/>
    <lineage>
        <taxon>Bacteria</taxon>
        <taxon>Bacillati</taxon>
        <taxon>Bacillota</taxon>
        <taxon>Bacilli</taxon>
        <taxon>Lactobacillales</taxon>
        <taxon>Lactobacillaceae</taxon>
        <taxon>Lactobacillus</taxon>
    </lineage>
</organism>
<evidence type="ECO:0000256" key="3">
    <source>
        <dbReference type="ARBA" id="ARBA00023163"/>
    </source>
</evidence>
<dbReference type="Pfam" id="PF08220">
    <property type="entry name" value="HTH_DeoR"/>
    <property type="match status" value="1"/>
</dbReference>
<dbReference type="RefSeq" id="WP_009558869.1">
    <property type="nucleotide sequence ID" value="NZ_AYZN01000004.1"/>
</dbReference>
<sequence length="252" mass="27524">MLTEARHSIIRNYVDRHGLCRIAELCELTSTSESTIRRDLIQMEDSGVIKRIHGGAQSIQKFSQDISQRVRFSINHDAKVAVAKYVAEHFVHPGDNIFIDAGTTTYEMIPFLAAVPDLMIVTNGVETALNGLNHGLKTILIGGTVKTDTHAVVGQVAIDQLREMNFNSCFVGVNGIDQAGSLTTPDTEEAAIKRAEIMQSKHAYVLADASKFGQRSFAAFADARDVVVISNQLNSSQKKALPAMIKLEEVKG</sequence>
<dbReference type="Proteomes" id="UP000009311">
    <property type="component" value="Unassembled WGS sequence"/>
</dbReference>
<dbReference type="STRING" id="1423790.BN53_08920"/>
<feature type="domain" description="HTH deoR-type" evidence="4">
    <location>
        <begin position="3"/>
        <end position="58"/>
    </location>
</feature>
<proteinExistence type="predicted"/>
<keyword evidence="2" id="KW-0238">DNA-binding</keyword>
<accession>I7LCV4</accession>
<evidence type="ECO:0000313" key="6">
    <source>
        <dbReference type="Proteomes" id="UP000009311"/>
    </source>
</evidence>
<dbReference type="InterPro" id="IPR001034">
    <property type="entry name" value="DeoR_HTH"/>
</dbReference>
<dbReference type="GO" id="GO:0003700">
    <property type="term" value="F:DNA-binding transcription factor activity"/>
    <property type="evidence" value="ECO:0007669"/>
    <property type="project" value="InterPro"/>
</dbReference>
<dbReference type="EMBL" id="CAKD01000001">
    <property type="protein sequence ID" value="CCI84323.1"/>
    <property type="molecule type" value="Genomic_DNA"/>
</dbReference>
<reference evidence="5 6" key="1">
    <citation type="submission" date="2012-06" db="EMBL/GenBank/DDBJ databases">
        <title>Draft Genome Sequence of Lactobacillus pasteurii CRBIP 24.76T.</title>
        <authorList>
            <person name="Cousin S."/>
            <person name="Bouchier C."/>
            <person name="Loux V."/>
            <person name="Ma L."/>
            <person name="Creno S."/>
            <person name="Bizet C."/>
            <person name="Clermont D."/>
        </authorList>
    </citation>
    <scope>NUCLEOTIDE SEQUENCE [LARGE SCALE GENOMIC DNA]</scope>
    <source>
        <strain evidence="6">CRBIP 24.76T</strain>
    </source>
</reference>
<dbReference type="OrthoDB" id="9797223at2"/>
<evidence type="ECO:0000313" key="5">
    <source>
        <dbReference type="EMBL" id="CCI84323.1"/>
    </source>
</evidence>
<dbReference type="Gene3D" id="1.10.10.10">
    <property type="entry name" value="Winged helix-like DNA-binding domain superfamily/Winged helix DNA-binding domain"/>
    <property type="match status" value="1"/>
</dbReference>
<evidence type="ECO:0000256" key="2">
    <source>
        <dbReference type="ARBA" id="ARBA00023125"/>
    </source>
</evidence>
<comment type="caution">
    <text evidence="5">The sequence shown here is derived from an EMBL/GenBank/DDBJ whole genome shotgun (WGS) entry which is preliminary data.</text>
</comment>
<dbReference type="SMART" id="SM01134">
    <property type="entry name" value="DeoRC"/>
    <property type="match status" value="1"/>
</dbReference>
<keyword evidence="6" id="KW-1185">Reference proteome</keyword>
<dbReference type="GO" id="GO:0003677">
    <property type="term" value="F:DNA binding"/>
    <property type="evidence" value="ECO:0007669"/>
    <property type="project" value="UniProtKB-KW"/>
</dbReference>
<gene>
    <name evidence="5" type="ORF">BN53_08920</name>
</gene>
<dbReference type="InterPro" id="IPR014036">
    <property type="entry name" value="DeoR-like_C"/>
</dbReference>
<dbReference type="PRINTS" id="PR00037">
    <property type="entry name" value="HTHLACR"/>
</dbReference>
<dbReference type="InterPro" id="IPR036390">
    <property type="entry name" value="WH_DNA-bd_sf"/>
</dbReference>
<evidence type="ECO:0000259" key="4">
    <source>
        <dbReference type="PROSITE" id="PS51000"/>
    </source>
</evidence>
<dbReference type="Gene3D" id="3.40.50.1360">
    <property type="match status" value="1"/>
</dbReference>
<dbReference type="InterPro" id="IPR018356">
    <property type="entry name" value="Tscrpt_reg_HTH_DeoR_CS"/>
</dbReference>
<dbReference type="InterPro" id="IPR036388">
    <property type="entry name" value="WH-like_DNA-bd_sf"/>
</dbReference>
<evidence type="ECO:0000256" key="1">
    <source>
        <dbReference type="ARBA" id="ARBA00023015"/>
    </source>
</evidence>
<dbReference type="PROSITE" id="PS51000">
    <property type="entry name" value="HTH_DEOR_2"/>
    <property type="match status" value="1"/>
</dbReference>
<dbReference type="PROSITE" id="PS00894">
    <property type="entry name" value="HTH_DEOR_1"/>
    <property type="match status" value="1"/>
</dbReference>
<dbReference type="InterPro" id="IPR050313">
    <property type="entry name" value="Carb_Metab_HTH_regulators"/>
</dbReference>
<keyword evidence="1" id="KW-0805">Transcription regulation</keyword>
<name>I7LCV4_9LACO</name>
<dbReference type="eggNOG" id="COG1349">
    <property type="taxonomic scope" value="Bacteria"/>
</dbReference>
<dbReference type="SUPFAM" id="SSF100950">
    <property type="entry name" value="NagB/RpiA/CoA transferase-like"/>
    <property type="match status" value="1"/>
</dbReference>
<keyword evidence="3" id="KW-0804">Transcription</keyword>
<dbReference type="SMART" id="SM00420">
    <property type="entry name" value="HTH_DEOR"/>
    <property type="match status" value="1"/>
</dbReference>
<dbReference type="AlphaFoldDB" id="I7LCV4"/>
<protein>
    <submittedName>
        <fullName evidence="5">Repressor of fructose operon</fullName>
    </submittedName>
</protein>
<dbReference type="PANTHER" id="PTHR30363">
    <property type="entry name" value="HTH-TYPE TRANSCRIPTIONAL REGULATOR SRLR-RELATED"/>
    <property type="match status" value="1"/>
</dbReference>
<dbReference type="Pfam" id="PF00455">
    <property type="entry name" value="DeoRC"/>
    <property type="match status" value="1"/>
</dbReference>
<dbReference type="PANTHER" id="PTHR30363:SF56">
    <property type="entry name" value="TRANSCRIPTIONAL REGULATOR, DEOR FAMILY"/>
    <property type="match status" value="1"/>
</dbReference>
<dbReference type="InterPro" id="IPR037171">
    <property type="entry name" value="NagB/RpiA_transferase-like"/>
</dbReference>